<feature type="transmembrane region" description="Helical" evidence="8">
    <location>
        <begin position="75"/>
        <end position="92"/>
    </location>
</feature>
<evidence type="ECO:0000256" key="5">
    <source>
        <dbReference type="ARBA" id="ARBA00022692"/>
    </source>
</evidence>
<accession>A0ABV3HB01</accession>
<feature type="transmembrane region" description="Helical" evidence="8">
    <location>
        <begin position="104"/>
        <end position="123"/>
    </location>
</feature>
<evidence type="ECO:0000313" key="11">
    <source>
        <dbReference type="Proteomes" id="UP001552427"/>
    </source>
</evidence>
<evidence type="ECO:0000256" key="8">
    <source>
        <dbReference type="SAM" id="Phobius"/>
    </source>
</evidence>
<dbReference type="Pfam" id="PF13231">
    <property type="entry name" value="PMT_2"/>
    <property type="match status" value="1"/>
</dbReference>
<name>A0ABV3HB01_9ACTN</name>
<evidence type="ECO:0000256" key="4">
    <source>
        <dbReference type="ARBA" id="ARBA00022679"/>
    </source>
</evidence>
<keyword evidence="7 8" id="KW-0472">Membrane</keyword>
<evidence type="ECO:0000256" key="3">
    <source>
        <dbReference type="ARBA" id="ARBA00022676"/>
    </source>
</evidence>
<comment type="caution">
    <text evidence="10">The sequence shown here is derived from an EMBL/GenBank/DDBJ whole genome shotgun (WGS) entry which is preliminary data.</text>
</comment>
<feature type="transmembrane region" description="Helical" evidence="8">
    <location>
        <begin position="292"/>
        <end position="310"/>
    </location>
</feature>
<dbReference type="PANTHER" id="PTHR33908">
    <property type="entry name" value="MANNOSYLTRANSFERASE YKCB-RELATED"/>
    <property type="match status" value="1"/>
</dbReference>
<keyword evidence="3 10" id="KW-0328">Glycosyltransferase</keyword>
<evidence type="ECO:0000259" key="9">
    <source>
        <dbReference type="Pfam" id="PF13231"/>
    </source>
</evidence>
<keyword evidence="6 8" id="KW-1133">Transmembrane helix</keyword>
<feature type="transmembrane region" description="Helical" evidence="8">
    <location>
        <begin position="243"/>
        <end position="261"/>
    </location>
</feature>
<evidence type="ECO:0000256" key="2">
    <source>
        <dbReference type="ARBA" id="ARBA00022475"/>
    </source>
</evidence>
<evidence type="ECO:0000256" key="7">
    <source>
        <dbReference type="ARBA" id="ARBA00023136"/>
    </source>
</evidence>
<feature type="domain" description="Glycosyltransferase RgtA/B/C/D-like" evidence="9">
    <location>
        <begin position="50"/>
        <end position="211"/>
    </location>
</feature>
<dbReference type="PANTHER" id="PTHR33908:SF11">
    <property type="entry name" value="MEMBRANE PROTEIN"/>
    <property type="match status" value="1"/>
</dbReference>
<feature type="transmembrane region" description="Helical" evidence="8">
    <location>
        <begin position="151"/>
        <end position="181"/>
    </location>
</feature>
<feature type="transmembrane region" description="Helical" evidence="8">
    <location>
        <begin position="267"/>
        <end position="285"/>
    </location>
</feature>
<dbReference type="InterPro" id="IPR038731">
    <property type="entry name" value="RgtA/B/C-like"/>
</dbReference>
<feature type="transmembrane region" description="Helical" evidence="8">
    <location>
        <begin position="316"/>
        <end position="336"/>
    </location>
</feature>
<gene>
    <name evidence="10" type="ORF">AB0K40_29750</name>
</gene>
<dbReference type="InterPro" id="IPR050297">
    <property type="entry name" value="LipidA_mod_glycosyltrf_83"/>
</dbReference>
<sequence length="480" mass="51050">MERPLAWRSVSVVAVLLFGVLLALSPSYGYHRDELYFRVLSEHPGWGYVDQPPLTPLLAGAGIRLFGDTITGIRVFPALAMAVLVWLVALIARELDGSRAAQTLAAAGTATGAYTLIAGHSLLTLSFDLPLWAAAILFLLKALLREREPRWWLAAGAVIGLATYNKHLIALLVLGLAAGLLAAGPRRVLASPWLWAGGLLALALAVPNLLYQVADDWPQLKMAAALSADKGAELRMMYVPMQLTLFGPAVSVIAAFGFVRLWRDRRVRALAVAYPVAAALTLIAGGRFDYTAGLILLLFAAGCVSAAAAAPRVRLAAGAGLALSGLGSAVLALPLVPVAELAGTPVPAINEVARESVGWPEFVAAVQSVRAAIPPAEQATAMVFTGSYGEHGALARAGVPRVYSGHNHLWLFGPPPDTATTAVLVNVGPRIREQFGTCERRATVDNGAGLDNEEQGLVVWLCRDLRTPWSVTWPRWRHFS</sequence>
<evidence type="ECO:0000256" key="6">
    <source>
        <dbReference type="ARBA" id="ARBA00022989"/>
    </source>
</evidence>
<reference evidence="10 11" key="1">
    <citation type="submission" date="2024-06" db="EMBL/GenBank/DDBJ databases">
        <title>The Natural Products Discovery Center: Release of the First 8490 Sequenced Strains for Exploring Actinobacteria Biosynthetic Diversity.</title>
        <authorList>
            <person name="Kalkreuter E."/>
            <person name="Kautsar S.A."/>
            <person name="Yang D."/>
            <person name="Bader C.D."/>
            <person name="Teijaro C.N."/>
            <person name="Fluegel L."/>
            <person name="Davis C.M."/>
            <person name="Simpson J.R."/>
            <person name="Lauterbach L."/>
            <person name="Steele A.D."/>
            <person name="Gui C."/>
            <person name="Meng S."/>
            <person name="Li G."/>
            <person name="Viehrig K."/>
            <person name="Ye F."/>
            <person name="Su P."/>
            <person name="Kiefer A.F."/>
            <person name="Nichols A."/>
            <person name="Cepeda A.J."/>
            <person name="Yan W."/>
            <person name="Fan B."/>
            <person name="Jiang Y."/>
            <person name="Adhikari A."/>
            <person name="Zheng C.-J."/>
            <person name="Schuster L."/>
            <person name="Cowan T.M."/>
            <person name="Smanski M.J."/>
            <person name="Chevrette M.G."/>
            <person name="De Carvalho L.P.S."/>
            <person name="Shen B."/>
        </authorList>
    </citation>
    <scope>NUCLEOTIDE SEQUENCE [LARGE SCALE GENOMIC DNA]</scope>
    <source>
        <strain evidence="10 11">NPDC049574</strain>
    </source>
</reference>
<protein>
    <submittedName>
        <fullName evidence="10">Glycosyltransferase family 39 protein</fullName>
        <ecNumber evidence="10">2.4.-.-</ecNumber>
    </submittedName>
</protein>
<organism evidence="10 11">
    <name type="scientific">Nonomuraea bangladeshensis</name>
    <dbReference type="NCBI Taxonomy" id="404385"/>
    <lineage>
        <taxon>Bacteria</taxon>
        <taxon>Bacillati</taxon>
        <taxon>Actinomycetota</taxon>
        <taxon>Actinomycetes</taxon>
        <taxon>Streptosporangiales</taxon>
        <taxon>Streptosporangiaceae</taxon>
        <taxon>Nonomuraea</taxon>
    </lineage>
</organism>
<dbReference type="RefSeq" id="WP_364456128.1">
    <property type="nucleotide sequence ID" value="NZ_JBFARM010000009.1"/>
</dbReference>
<feature type="transmembrane region" description="Helical" evidence="8">
    <location>
        <begin position="193"/>
        <end position="211"/>
    </location>
</feature>
<keyword evidence="4 10" id="KW-0808">Transferase</keyword>
<comment type="subcellular location">
    <subcellularLocation>
        <location evidence="1">Cell membrane</location>
        <topology evidence="1">Multi-pass membrane protein</topology>
    </subcellularLocation>
</comment>
<dbReference type="Proteomes" id="UP001552427">
    <property type="component" value="Unassembled WGS sequence"/>
</dbReference>
<keyword evidence="11" id="KW-1185">Reference proteome</keyword>
<dbReference type="EMBL" id="JBFARM010000009">
    <property type="protein sequence ID" value="MEV4289708.1"/>
    <property type="molecule type" value="Genomic_DNA"/>
</dbReference>
<keyword evidence="5 8" id="KW-0812">Transmembrane</keyword>
<dbReference type="EC" id="2.4.-.-" evidence="10"/>
<evidence type="ECO:0000256" key="1">
    <source>
        <dbReference type="ARBA" id="ARBA00004651"/>
    </source>
</evidence>
<proteinExistence type="predicted"/>
<dbReference type="GO" id="GO:0016757">
    <property type="term" value="F:glycosyltransferase activity"/>
    <property type="evidence" value="ECO:0007669"/>
    <property type="project" value="UniProtKB-KW"/>
</dbReference>
<keyword evidence="2" id="KW-1003">Cell membrane</keyword>
<evidence type="ECO:0000313" key="10">
    <source>
        <dbReference type="EMBL" id="MEV4289708.1"/>
    </source>
</evidence>